<keyword evidence="1" id="KW-0472">Membrane</keyword>
<keyword evidence="1" id="KW-0812">Transmembrane</keyword>
<reference evidence="2 3" key="1">
    <citation type="submission" date="2018-06" db="EMBL/GenBank/DDBJ databases">
        <title>Carbapenemase-producing Enterobacteriaceae present in wastewater treatment plant effluent and nearby surface waters in the US.</title>
        <authorList>
            <person name="Mathys D.A."/>
            <person name="Mollenkopf D.F."/>
            <person name="Feicht S.M."/>
            <person name="Adams R.J."/>
            <person name="Albers A.L."/>
            <person name="Stuever D.M."/>
            <person name="Daniels J.B."/>
            <person name="Wittum T.E."/>
        </authorList>
    </citation>
    <scope>NUCLEOTIDE SEQUENCE [LARGE SCALE GENOMIC DNA]</scope>
    <source>
        <strain evidence="2 3">GEO_47_Down_B</strain>
    </source>
</reference>
<keyword evidence="1" id="KW-1133">Transmembrane helix</keyword>
<evidence type="ECO:0000256" key="1">
    <source>
        <dbReference type="SAM" id="Phobius"/>
    </source>
</evidence>
<accession>A0A443VUD5</accession>
<dbReference type="Proteomes" id="UP000288843">
    <property type="component" value="Unassembled WGS sequence"/>
</dbReference>
<name>A0A443VUD5_RAOPL</name>
<dbReference type="EMBL" id="QKOX01000001">
    <property type="protein sequence ID" value="RWT26205.1"/>
    <property type="molecule type" value="Genomic_DNA"/>
</dbReference>
<gene>
    <name evidence="2" type="ORF">DN603_01220</name>
</gene>
<proteinExistence type="predicted"/>
<dbReference type="AlphaFoldDB" id="A0A443VUD5"/>
<feature type="transmembrane region" description="Helical" evidence="1">
    <location>
        <begin position="20"/>
        <end position="39"/>
    </location>
</feature>
<comment type="caution">
    <text evidence="2">The sequence shown here is derived from an EMBL/GenBank/DDBJ whole genome shotgun (WGS) entry which is preliminary data.</text>
</comment>
<protein>
    <submittedName>
        <fullName evidence="2">Uncharacterized protein</fullName>
    </submittedName>
</protein>
<sequence length="59" mass="6891">MVSFCSLRHHPFIKQVHSPALITILGETKGLLVFLCFAFRKEINTKTEFRNYTTQQYVS</sequence>
<evidence type="ECO:0000313" key="3">
    <source>
        <dbReference type="Proteomes" id="UP000288843"/>
    </source>
</evidence>
<organism evidence="2 3">
    <name type="scientific">Raoultella planticola</name>
    <name type="common">Klebsiella planticola</name>
    <dbReference type="NCBI Taxonomy" id="575"/>
    <lineage>
        <taxon>Bacteria</taxon>
        <taxon>Pseudomonadati</taxon>
        <taxon>Pseudomonadota</taxon>
        <taxon>Gammaproteobacteria</taxon>
        <taxon>Enterobacterales</taxon>
        <taxon>Enterobacteriaceae</taxon>
        <taxon>Klebsiella/Raoultella group</taxon>
        <taxon>Raoultella</taxon>
    </lineage>
</organism>
<evidence type="ECO:0000313" key="2">
    <source>
        <dbReference type="EMBL" id="RWT26205.1"/>
    </source>
</evidence>